<dbReference type="Proteomes" id="UP001213721">
    <property type="component" value="Chromosome"/>
</dbReference>
<dbReference type="Pfam" id="PF13476">
    <property type="entry name" value="AAA_23"/>
    <property type="match status" value="1"/>
</dbReference>
<reference evidence="2" key="1">
    <citation type="submission" date="2023-02" db="EMBL/GenBank/DDBJ databases">
        <title>The sequence of Aeromonas allosaccharophila K520.</title>
        <authorList>
            <person name="Luo X."/>
        </authorList>
    </citation>
    <scope>NUCLEOTIDE SEQUENCE</scope>
    <source>
        <strain evidence="2">K520</strain>
    </source>
</reference>
<accession>A0AAX3NP88</accession>
<dbReference type="GO" id="GO:0006302">
    <property type="term" value="P:double-strand break repair"/>
    <property type="evidence" value="ECO:0007669"/>
    <property type="project" value="InterPro"/>
</dbReference>
<evidence type="ECO:0000313" key="2">
    <source>
        <dbReference type="EMBL" id="WED74812.1"/>
    </source>
</evidence>
<organism evidence="2 3">
    <name type="scientific">Aeromonas allosaccharophila</name>
    <dbReference type="NCBI Taxonomy" id="656"/>
    <lineage>
        <taxon>Bacteria</taxon>
        <taxon>Pseudomonadati</taxon>
        <taxon>Pseudomonadota</taxon>
        <taxon>Gammaproteobacteria</taxon>
        <taxon>Aeromonadales</taxon>
        <taxon>Aeromonadaceae</taxon>
        <taxon>Aeromonas</taxon>
    </lineage>
</organism>
<protein>
    <submittedName>
        <fullName evidence="2">AAA family ATPase</fullName>
    </submittedName>
</protein>
<gene>
    <name evidence="2" type="ORF">PYU98_12620</name>
</gene>
<dbReference type="SUPFAM" id="SSF52540">
    <property type="entry name" value="P-loop containing nucleoside triphosphate hydrolases"/>
    <property type="match status" value="1"/>
</dbReference>
<dbReference type="EMBL" id="CP118988">
    <property type="protein sequence ID" value="WED74812.1"/>
    <property type="molecule type" value="Genomic_DNA"/>
</dbReference>
<sequence>MSGYLIEIENCNSIDKAEINIFKGALNIKYGPNGLGKSTIARAIVASVTKDGSLHNLKPFKGVVSQIDAA</sequence>
<dbReference type="Gene3D" id="3.40.50.300">
    <property type="entry name" value="P-loop containing nucleotide triphosphate hydrolases"/>
    <property type="match status" value="1"/>
</dbReference>
<feature type="domain" description="Rad50/SbcC-type AAA" evidence="1">
    <location>
        <begin position="6"/>
        <end position="51"/>
    </location>
</feature>
<dbReference type="InterPro" id="IPR027417">
    <property type="entry name" value="P-loop_NTPase"/>
</dbReference>
<proteinExistence type="predicted"/>
<evidence type="ECO:0000259" key="1">
    <source>
        <dbReference type="Pfam" id="PF13476"/>
    </source>
</evidence>
<evidence type="ECO:0000313" key="3">
    <source>
        <dbReference type="Proteomes" id="UP001213721"/>
    </source>
</evidence>
<dbReference type="InterPro" id="IPR038729">
    <property type="entry name" value="Rad50/SbcC_AAA"/>
</dbReference>
<dbReference type="RefSeq" id="WP_275056296.1">
    <property type="nucleotide sequence ID" value="NZ_CP118988.1"/>
</dbReference>
<name>A0AAX3NP88_9GAMM</name>
<dbReference type="GO" id="GO:0016887">
    <property type="term" value="F:ATP hydrolysis activity"/>
    <property type="evidence" value="ECO:0007669"/>
    <property type="project" value="InterPro"/>
</dbReference>
<dbReference type="AlphaFoldDB" id="A0AAX3NP88"/>